<evidence type="ECO:0000313" key="2">
    <source>
        <dbReference type="Proteomes" id="UP000192872"/>
    </source>
</evidence>
<name>A0A1W9I1Z2_9HYPH</name>
<organism evidence="1 2">
    <name type="scientific">Candidatus Raskinella chloraquaticus</name>
    <dbReference type="NCBI Taxonomy" id="1951219"/>
    <lineage>
        <taxon>Bacteria</taxon>
        <taxon>Pseudomonadati</taxon>
        <taxon>Pseudomonadota</taxon>
        <taxon>Alphaproteobacteria</taxon>
        <taxon>Hyphomicrobiales</taxon>
        <taxon>Phreatobacteraceae</taxon>
        <taxon>Candidatus Raskinella</taxon>
    </lineage>
</organism>
<evidence type="ECO:0000313" key="1">
    <source>
        <dbReference type="EMBL" id="OQW53602.1"/>
    </source>
</evidence>
<dbReference type="AlphaFoldDB" id="A0A1W9I1Z2"/>
<gene>
    <name evidence="1" type="ORF">A4S15_04965</name>
</gene>
<comment type="caution">
    <text evidence="1">The sequence shown here is derived from an EMBL/GenBank/DDBJ whole genome shotgun (WGS) entry which is preliminary data.</text>
</comment>
<reference evidence="1 2" key="1">
    <citation type="journal article" date="2017" name="Water Res.">
        <title>Comammox in drinking water systems.</title>
        <authorList>
            <person name="Wang Y."/>
            <person name="Ma L."/>
            <person name="Mao Y."/>
            <person name="Jiang X."/>
            <person name="Xia Y."/>
            <person name="Yu K."/>
            <person name="Li B."/>
            <person name="Zhang T."/>
        </authorList>
    </citation>
    <scope>NUCLEOTIDE SEQUENCE [LARGE SCALE GENOMIC DNA]</scope>
    <source>
        <strain evidence="1">SG_bin8</strain>
    </source>
</reference>
<evidence type="ECO:0008006" key="3">
    <source>
        <dbReference type="Google" id="ProtNLM"/>
    </source>
</evidence>
<dbReference type="RefSeq" id="WP_376801113.1">
    <property type="nucleotide sequence ID" value="NZ_DBNB01000006.1"/>
</dbReference>
<proteinExistence type="predicted"/>
<dbReference type="Proteomes" id="UP000192872">
    <property type="component" value="Unassembled WGS sequence"/>
</dbReference>
<accession>A0A1W9I1Z2</accession>
<protein>
    <recommendedName>
        <fullName evidence="3">Flagellar protein FlgN</fullName>
    </recommendedName>
</protein>
<dbReference type="EMBL" id="LWDL01000008">
    <property type="protein sequence ID" value="OQW53602.1"/>
    <property type="molecule type" value="Genomic_DNA"/>
</dbReference>
<dbReference type="STRING" id="1827387.A4S15_04965"/>
<sequence>MSNPPAHRRQLANRDDAMLLVNGLIASLGDLGAVLDEETDHLRVGKLKQAMALTQRKNDASRRYMHMLQAASANAATLRDLAPERLDAFRKGQETFNMQLQHNLTVLATAQALSDSLVQEIATAVARTDTPTAYSARGATIAVKTPEKGRPISLNRSL</sequence>